<evidence type="ECO:0000313" key="3">
    <source>
        <dbReference type="Proteomes" id="UP001501734"/>
    </source>
</evidence>
<dbReference type="Proteomes" id="UP001501734">
    <property type="component" value="Unassembled WGS sequence"/>
</dbReference>
<dbReference type="EMBL" id="BAABDL010000094">
    <property type="protein sequence ID" value="GAA4072772.1"/>
    <property type="molecule type" value="Genomic_DNA"/>
</dbReference>
<dbReference type="NCBIfam" id="TIGR02874">
    <property type="entry name" value="spore_ytfJ"/>
    <property type="match status" value="1"/>
</dbReference>
<dbReference type="Pfam" id="PF09579">
    <property type="entry name" value="Spore_YtfJ"/>
    <property type="match status" value="1"/>
</dbReference>
<evidence type="ECO:0000313" key="2">
    <source>
        <dbReference type="EMBL" id="GAA4072772.1"/>
    </source>
</evidence>
<dbReference type="PIRSF" id="PIRSF021377">
    <property type="entry name" value="YtfJ"/>
    <property type="match status" value="1"/>
</dbReference>
<organism evidence="2 3">
    <name type="scientific">Amphibacillus indicireducens</name>
    <dbReference type="NCBI Taxonomy" id="1076330"/>
    <lineage>
        <taxon>Bacteria</taxon>
        <taxon>Bacillati</taxon>
        <taxon>Bacillota</taxon>
        <taxon>Bacilli</taxon>
        <taxon>Bacillales</taxon>
        <taxon>Bacillaceae</taxon>
        <taxon>Amphibacillus</taxon>
    </lineage>
</organism>
<feature type="region of interest" description="Disordered" evidence="1">
    <location>
        <begin position="52"/>
        <end position="84"/>
    </location>
</feature>
<accession>A0ABP7VS48</accession>
<proteinExistence type="predicted"/>
<dbReference type="PANTHER" id="PTHR39162:SF1">
    <property type="entry name" value="SPORULATION PROTEIN YTFJ"/>
    <property type="match status" value="1"/>
</dbReference>
<gene>
    <name evidence="2" type="primary">ytfJ</name>
    <name evidence="2" type="ORF">GCM10022410_17750</name>
</gene>
<feature type="compositionally biased region" description="Low complexity" evidence="1">
    <location>
        <begin position="59"/>
        <end position="71"/>
    </location>
</feature>
<dbReference type="PANTHER" id="PTHR39162">
    <property type="entry name" value="GLL3345 PROTEIN"/>
    <property type="match status" value="1"/>
</dbReference>
<dbReference type="InterPro" id="IPR014229">
    <property type="entry name" value="Spore_YtfJ"/>
</dbReference>
<sequence>MMQQHPIEGLMSETMEQLKHLIDVKTIIGEPIQTADGSTIIPISKVSFGFVAGGSEFPDQQQNSQEDSQSNTDESMLPFGGGSGGGVSITPIAFLVTHKQGHNIIHLHDRIHLYDKLIEVAPQAVDKIKDMLAERKSEKSR</sequence>
<evidence type="ECO:0000256" key="1">
    <source>
        <dbReference type="SAM" id="MobiDB-lite"/>
    </source>
</evidence>
<name>A0ABP7VS48_9BACI</name>
<comment type="caution">
    <text evidence="2">The sequence shown here is derived from an EMBL/GenBank/DDBJ whole genome shotgun (WGS) entry which is preliminary data.</text>
</comment>
<keyword evidence="3" id="KW-1185">Reference proteome</keyword>
<reference evidence="3" key="1">
    <citation type="journal article" date="2019" name="Int. J. Syst. Evol. Microbiol.">
        <title>The Global Catalogue of Microorganisms (GCM) 10K type strain sequencing project: providing services to taxonomists for standard genome sequencing and annotation.</title>
        <authorList>
            <consortium name="The Broad Institute Genomics Platform"/>
            <consortium name="The Broad Institute Genome Sequencing Center for Infectious Disease"/>
            <person name="Wu L."/>
            <person name="Ma J."/>
        </authorList>
    </citation>
    <scope>NUCLEOTIDE SEQUENCE [LARGE SCALE GENOMIC DNA]</scope>
    <source>
        <strain evidence="3">JCM 17250</strain>
    </source>
</reference>
<protein>
    <submittedName>
        <fullName evidence="2">GerW family sporulation protein</fullName>
    </submittedName>
</protein>